<keyword evidence="1" id="KW-0418">Kinase</keyword>
<keyword evidence="3" id="KW-0067">ATP-binding</keyword>
<sequence length="146" mass="15521">MADHQEASVSLPSTPASVGRARRYVSEALAQWGLPADSELGDAVALIVSELATNAVLHTRGQSPEFTLRLLLERQETLRVGVTDSHHRLPRRLPAAVQQDNGRGLAIIRALTAEFGGALTVVPAGGGKTVWISLGWPDPLALTSSR</sequence>
<dbReference type="Gene3D" id="3.30.565.10">
    <property type="entry name" value="Histidine kinase-like ATPase, C-terminal domain"/>
    <property type="match status" value="1"/>
</dbReference>
<dbReference type="InterPro" id="IPR050267">
    <property type="entry name" value="Anti-sigma-factor_SerPK"/>
</dbReference>
<evidence type="ECO:0000256" key="1">
    <source>
        <dbReference type="ARBA" id="ARBA00022527"/>
    </source>
</evidence>
<gene>
    <name evidence="3" type="ORF">GL263_12385</name>
</gene>
<dbReference type="SUPFAM" id="SSF55874">
    <property type="entry name" value="ATPase domain of HSP90 chaperone/DNA topoisomerase II/histidine kinase"/>
    <property type="match status" value="1"/>
</dbReference>
<keyword evidence="1" id="KW-0723">Serine/threonine-protein kinase</keyword>
<dbReference type="GO" id="GO:0005524">
    <property type="term" value="F:ATP binding"/>
    <property type="evidence" value="ECO:0007669"/>
    <property type="project" value="UniProtKB-KW"/>
</dbReference>
<dbReference type="InterPro" id="IPR003594">
    <property type="entry name" value="HATPase_dom"/>
</dbReference>
<evidence type="ECO:0000259" key="2">
    <source>
        <dbReference type="Pfam" id="PF13581"/>
    </source>
</evidence>
<accession>A0ABR6EG94</accession>
<organism evidence="3 4">
    <name type="scientific">Streptomyces durbertensis</name>
    <dbReference type="NCBI Taxonomy" id="2448886"/>
    <lineage>
        <taxon>Bacteria</taxon>
        <taxon>Bacillati</taxon>
        <taxon>Actinomycetota</taxon>
        <taxon>Actinomycetes</taxon>
        <taxon>Kitasatosporales</taxon>
        <taxon>Streptomycetaceae</taxon>
        <taxon>Streptomyces</taxon>
    </lineage>
</organism>
<dbReference type="RefSeq" id="WP_182855716.1">
    <property type="nucleotide sequence ID" value="NZ_WMLF01000147.1"/>
</dbReference>
<evidence type="ECO:0000313" key="4">
    <source>
        <dbReference type="Proteomes" id="UP000766698"/>
    </source>
</evidence>
<dbReference type="PANTHER" id="PTHR35526:SF3">
    <property type="entry name" value="ANTI-SIGMA-F FACTOR RSBW"/>
    <property type="match status" value="1"/>
</dbReference>
<dbReference type="Pfam" id="PF13581">
    <property type="entry name" value="HATPase_c_2"/>
    <property type="match status" value="1"/>
</dbReference>
<dbReference type="Proteomes" id="UP000766698">
    <property type="component" value="Unassembled WGS sequence"/>
</dbReference>
<reference evidence="4" key="1">
    <citation type="journal article" date="2020" name="Syst. Appl. Microbiol.">
        <title>Streptomyces alkaliterrae sp. nov., isolated from an alkaline soil, and emended descriptions of Streptomyces alkaliphilus, Streptomyces calidiresistens and Streptomyces durbertensis.</title>
        <authorList>
            <person name="Swiecimska M."/>
            <person name="Golinska P."/>
            <person name="Nouioui I."/>
            <person name="Wypij M."/>
            <person name="Rai M."/>
            <person name="Sangal V."/>
            <person name="Goodfellow M."/>
        </authorList>
    </citation>
    <scope>NUCLEOTIDE SEQUENCE [LARGE SCALE GENOMIC DNA]</scope>
    <source>
        <strain evidence="4">DSM 104538</strain>
    </source>
</reference>
<dbReference type="PANTHER" id="PTHR35526">
    <property type="entry name" value="ANTI-SIGMA-F FACTOR RSBW-RELATED"/>
    <property type="match status" value="1"/>
</dbReference>
<dbReference type="EMBL" id="WMLF01000147">
    <property type="protein sequence ID" value="MBB1244351.1"/>
    <property type="molecule type" value="Genomic_DNA"/>
</dbReference>
<dbReference type="CDD" id="cd16936">
    <property type="entry name" value="HATPase_RsbW-like"/>
    <property type="match status" value="1"/>
</dbReference>
<keyword evidence="3" id="KW-0547">Nucleotide-binding</keyword>
<feature type="domain" description="Histidine kinase/HSP90-like ATPase" evidence="2">
    <location>
        <begin position="11"/>
        <end position="132"/>
    </location>
</feature>
<evidence type="ECO:0000313" key="3">
    <source>
        <dbReference type="EMBL" id="MBB1244351.1"/>
    </source>
</evidence>
<keyword evidence="4" id="KW-1185">Reference proteome</keyword>
<name>A0ABR6EG94_9ACTN</name>
<dbReference type="InterPro" id="IPR036890">
    <property type="entry name" value="HATPase_C_sf"/>
</dbReference>
<proteinExistence type="predicted"/>
<keyword evidence="1" id="KW-0808">Transferase</keyword>
<protein>
    <submittedName>
        <fullName evidence="3">ATP-binding protein</fullName>
    </submittedName>
</protein>
<comment type="caution">
    <text evidence="3">The sequence shown here is derived from an EMBL/GenBank/DDBJ whole genome shotgun (WGS) entry which is preliminary data.</text>
</comment>